<dbReference type="STRING" id="1850517.A8708_33515"/>
<dbReference type="NCBIfam" id="NF009093">
    <property type="entry name" value="PRK12429.1"/>
    <property type="match status" value="1"/>
</dbReference>
<dbReference type="GO" id="GO:0003858">
    <property type="term" value="F:3-hydroxybutyrate dehydrogenase activity"/>
    <property type="evidence" value="ECO:0007669"/>
    <property type="project" value="InterPro"/>
</dbReference>
<evidence type="ECO:0000256" key="3">
    <source>
        <dbReference type="RuleBase" id="RU000363"/>
    </source>
</evidence>
<dbReference type="InterPro" id="IPR002347">
    <property type="entry name" value="SDR_fam"/>
</dbReference>
<dbReference type="Proteomes" id="UP000078454">
    <property type="component" value="Unassembled WGS sequence"/>
</dbReference>
<dbReference type="RefSeq" id="WP_068662233.1">
    <property type="nucleotide sequence ID" value="NZ_LYPB01000046.1"/>
</dbReference>
<dbReference type="PANTHER" id="PTHR42879:SF2">
    <property type="entry name" value="3-OXOACYL-[ACYL-CARRIER-PROTEIN] REDUCTASE FABG"/>
    <property type="match status" value="1"/>
</dbReference>
<dbReference type="InterPro" id="IPR036291">
    <property type="entry name" value="NAD(P)-bd_dom_sf"/>
</dbReference>
<reference evidence="4 5" key="1">
    <citation type="submission" date="2016-05" db="EMBL/GenBank/DDBJ databases">
        <title>Paenibacillus sp. 1ZS3-15 nov., isolated from the rhizosphere soil.</title>
        <authorList>
            <person name="Zhang X.X."/>
            <person name="Zhang J."/>
        </authorList>
    </citation>
    <scope>NUCLEOTIDE SEQUENCE [LARGE SCALE GENOMIC DNA]</scope>
    <source>
        <strain evidence="4 5">1ZS3-15</strain>
    </source>
</reference>
<protein>
    <submittedName>
        <fullName evidence="4">3-hydroxybutyrate dehydrogenase</fullName>
    </submittedName>
</protein>
<dbReference type="PRINTS" id="PR00080">
    <property type="entry name" value="SDRFAMILY"/>
</dbReference>
<dbReference type="SUPFAM" id="SSF51735">
    <property type="entry name" value="NAD(P)-binding Rossmann-fold domains"/>
    <property type="match status" value="1"/>
</dbReference>
<dbReference type="PANTHER" id="PTHR42879">
    <property type="entry name" value="3-OXOACYL-(ACYL-CARRIER-PROTEIN) REDUCTASE"/>
    <property type="match status" value="1"/>
</dbReference>
<evidence type="ECO:0000313" key="5">
    <source>
        <dbReference type="Proteomes" id="UP000078454"/>
    </source>
</evidence>
<keyword evidence="2" id="KW-0560">Oxidoreductase</keyword>
<dbReference type="FunFam" id="3.40.50.720:FF:000084">
    <property type="entry name" value="Short-chain dehydrogenase reductase"/>
    <property type="match status" value="1"/>
</dbReference>
<evidence type="ECO:0000256" key="1">
    <source>
        <dbReference type="ARBA" id="ARBA00006484"/>
    </source>
</evidence>
<dbReference type="EMBL" id="LYPB01000046">
    <property type="protein sequence ID" value="OAS22094.1"/>
    <property type="molecule type" value="Genomic_DNA"/>
</dbReference>
<dbReference type="NCBIfam" id="TIGR01963">
    <property type="entry name" value="PHB_DH"/>
    <property type="match status" value="1"/>
</dbReference>
<proteinExistence type="inferred from homology"/>
<dbReference type="OrthoDB" id="306388at2"/>
<dbReference type="PROSITE" id="PS00061">
    <property type="entry name" value="ADH_SHORT"/>
    <property type="match status" value="1"/>
</dbReference>
<organism evidence="4 5">
    <name type="scientific">Paenibacillus oryzisoli</name>
    <dbReference type="NCBI Taxonomy" id="1850517"/>
    <lineage>
        <taxon>Bacteria</taxon>
        <taxon>Bacillati</taxon>
        <taxon>Bacillota</taxon>
        <taxon>Bacilli</taxon>
        <taxon>Bacillales</taxon>
        <taxon>Paenibacillaceae</taxon>
        <taxon>Paenibacillus</taxon>
    </lineage>
</organism>
<name>A0A198AKQ4_9BACL</name>
<dbReference type="Pfam" id="PF00106">
    <property type="entry name" value="adh_short"/>
    <property type="match status" value="1"/>
</dbReference>
<dbReference type="PRINTS" id="PR00081">
    <property type="entry name" value="GDHRDH"/>
</dbReference>
<accession>A0A198AKQ4</accession>
<evidence type="ECO:0000256" key="2">
    <source>
        <dbReference type="ARBA" id="ARBA00023002"/>
    </source>
</evidence>
<dbReference type="InterPro" id="IPR011294">
    <property type="entry name" value="3-OHbutyrate_DH"/>
</dbReference>
<dbReference type="InterPro" id="IPR020904">
    <property type="entry name" value="Sc_DH/Rdtase_CS"/>
</dbReference>
<keyword evidence="5" id="KW-1185">Reference proteome</keyword>
<comment type="caution">
    <text evidence="4">The sequence shown here is derived from an EMBL/GenBank/DDBJ whole genome shotgun (WGS) entry which is preliminary data.</text>
</comment>
<gene>
    <name evidence="4" type="ORF">A8708_33515</name>
</gene>
<dbReference type="AlphaFoldDB" id="A0A198AKQ4"/>
<dbReference type="GO" id="GO:0008206">
    <property type="term" value="P:bile acid metabolic process"/>
    <property type="evidence" value="ECO:0007669"/>
    <property type="project" value="UniProtKB-ARBA"/>
</dbReference>
<comment type="similarity">
    <text evidence="1 3">Belongs to the short-chain dehydrogenases/reductases (SDR) family.</text>
</comment>
<dbReference type="InterPro" id="IPR050259">
    <property type="entry name" value="SDR"/>
</dbReference>
<sequence>MMGNRIVLITGSARGIGFQIGKRFAESGCTVILTDKDSGAVEKSAEQLQLLGLDVHGIKLDVTSEEEITATIRHIETKWGRLDIMINNAGMQFVSPIEDFPTNTFEFMIKIMLTASFITTKLVVPIMKRQQFGRIINISSINGLVGFAGKAAYNSAKHGVIGLTKAVALETAAHGITVNALCPGYVDTLLVREQLNDVAALHKKSPQSALDEIILPLIPQRRLLEMNEIAEYALFLAGEHAKGITGQAIVIDGGYTAQ</sequence>
<dbReference type="Gene3D" id="3.40.50.720">
    <property type="entry name" value="NAD(P)-binding Rossmann-like Domain"/>
    <property type="match status" value="1"/>
</dbReference>
<evidence type="ECO:0000313" key="4">
    <source>
        <dbReference type="EMBL" id="OAS22094.1"/>
    </source>
</evidence>